<protein>
    <recommendedName>
        <fullName evidence="2">Phage portal protein</fullName>
    </recommendedName>
</protein>
<dbReference type="InterPro" id="IPR010823">
    <property type="entry name" value="Portal_Gp20"/>
</dbReference>
<name>A0A382LW23_9ZZZZ</name>
<reference evidence="1" key="1">
    <citation type="submission" date="2018-05" db="EMBL/GenBank/DDBJ databases">
        <authorList>
            <person name="Lanie J.A."/>
            <person name="Ng W.-L."/>
            <person name="Kazmierczak K.M."/>
            <person name="Andrzejewski T.M."/>
            <person name="Davidsen T.M."/>
            <person name="Wayne K.J."/>
            <person name="Tettelin H."/>
            <person name="Glass J.I."/>
            <person name="Rusch D."/>
            <person name="Podicherti R."/>
            <person name="Tsui H.-C.T."/>
            <person name="Winkler M.E."/>
        </authorList>
    </citation>
    <scope>NUCLEOTIDE SEQUENCE</scope>
</reference>
<organism evidence="1">
    <name type="scientific">marine metagenome</name>
    <dbReference type="NCBI Taxonomy" id="408172"/>
    <lineage>
        <taxon>unclassified sequences</taxon>
        <taxon>metagenomes</taxon>
        <taxon>ecological metagenomes</taxon>
    </lineage>
</organism>
<sequence>MADKSLFARLNRLFSTNLIVRNVGGRRLKVADTSRIQSSGNLASNYMVDRWAKLHKGSGYGSGAQQTNYTVARRVLFDDYEGMDQDPILSSALDIYADECTVRNEFGNILEINSTNDNIQEVLSNLFYDILNIDFNLWPWIRNLVKYGDHFMKLDISEKYGIVNVNPISAYEMERVEEFDTDIQRPVMFYHEGEGQRHEYENYEIAHFRLLSDTNFLPYGKSMVEAARKIWKQLTLMEDAMLIHRIMRAPEKRVFKIDIG</sequence>
<evidence type="ECO:0000313" key="1">
    <source>
        <dbReference type="EMBL" id="SVC40820.1"/>
    </source>
</evidence>
<evidence type="ECO:0008006" key="2">
    <source>
        <dbReference type="Google" id="ProtNLM"/>
    </source>
</evidence>
<feature type="non-terminal residue" evidence="1">
    <location>
        <position position="260"/>
    </location>
</feature>
<gene>
    <name evidence="1" type="ORF">METZ01_LOCUS293674</name>
</gene>
<dbReference type="Pfam" id="PF07230">
    <property type="entry name" value="Portal_T4"/>
    <property type="match status" value="1"/>
</dbReference>
<proteinExistence type="predicted"/>
<dbReference type="AlphaFoldDB" id="A0A382LW23"/>
<accession>A0A382LW23</accession>
<dbReference type="EMBL" id="UINC01089595">
    <property type="protein sequence ID" value="SVC40820.1"/>
    <property type="molecule type" value="Genomic_DNA"/>
</dbReference>